<name>C9ZT83_TRYB9</name>
<gene>
    <name evidence="2" type="ORF">TbgDal_VII5290</name>
</gene>
<dbReference type="RefSeq" id="XP_011774898.1">
    <property type="nucleotide sequence ID" value="XM_011776596.1"/>
</dbReference>
<dbReference type="EMBL" id="FN554970">
    <property type="protein sequence ID" value="CBH12618.1"/>
    <property type="molecule type" value="Genomic_DNA"/>
</dbReference>
<evidence type="ECO:0000313" key="3">
    <source>
        <dbReference type="Proteomes" id="UP000002316"/>
    </source>
</evidence>
<keyword evidence="1" id="KW-1133">Transmembrane helix</keyword>
<sequence>MRCGSSSPFSFSLLPFHFCSILFFIRGCAWAYVAKENDVEVTSFPFLVIGSWDHPLPIHARCISAFGHFLSSSFAASGSRQRSLVQITALVMYWGLSITFLSLKRSFRLVRSHTHFFLF</sequence>
<dbReference type="GeneID" id="23862770"/>
<reference evidence="3" key="1">
    <citation type="journal article" date="2010" name="PLoS Negl. Trop. Dis.">
        <title>The genome sequence of Trypanosoma brucei gambiense, causative agent of chronic human african trypanosomiasis.</title>
        <authorList>
            <person name="Jackson A.P."/>
            <person name="Sanders M."/>
            <person name="Berry A."/>
            <person name="McQuillan J."/>
            <person name="Aslett M.A."/>
            <person name="Quail M.A."/>
            <person name="Chukualim B."/>
            <person name="Capewell P."/>
            <person name="MacLeod A."/>
            <person name="Melville S.E."/>
            <person name="Gibson W."/>
            <person name="Barry J.D."/>
            <person name="Berriman M."/>
            <person name="Hertz-Fowler C."/>
        </authorList>
    </citation>
    <scope>NUCLEOTIDE SEQUENCE [LARGE SCALE GENOMIC DNA]</scope>
    <source>
        <strain evidence="3">MHOM/CI/86/DAL972</strain>
    </source>
</reference>
<keyword evidence="1" id="KW-0472">Membrane</keyword>
<protein>
    <submittedName>
        <fullName evidence="2">Uncharacterized protein</fullName>
    </submittedName>
</protein>
<keyword evidence="1" id="KW-0812">Transmembrane</keyword>
<dbReference type="AlphaFoldDB" id="C9ZT83"/>
<accession>C9ZT83</accession>
<dbReference type="KEGG" id="tbg:TbgDal_VII5290"/>
<evidence type="ECO:0000256" key="1">
    <source>
        <dbReference type="SAM" id="Phobius"/>
    </source>
</evidence>
<organism evidence="2 3">
    <name type="scientific">Trypanosoma brucei gambiense (strain MHOM/CI/86/DAL972)</name>
    <dbReference type="NCBI Taxonomy" id="679716"/>
    <lineage>
        <taxon>Eukaryota</taxon>
        <taxon>Discoba</taxon>
        <taxon>Euglenozoa</taxon>
        <taxon>Kinetoplastea</taxon>
        <taxon>Metakinetoplastina</taxon>
        <taxon>Trypanosomatida</taxon>
        <taxon>Trypanosomatidae</taxon>
        <taxon>Trypanosoma</taxon>
    </lineage>
</organism>
<feature type="transmembrane region" description="Helical" evidence="1">
    <location>
        <begin position="84"/>
        <end position="103"/>
    </location>
</feature>
<proteinExistence type="predicted"/>
<feature type="transmembrane region" description="Helical" evidence="1">
    <location>
        <begin position="12"/>
        <end position="33"/>
    </location>
</feature>
<dbReference type="Proteomes" id="UP000002316">
    <property type="component" value="Chromosome 7"/>
</dbReference>
<evidence type="ECO:0000313" key="2">
    <source>
        <dbReference type="EMBL" id="CBH12618.1"/>
    </source>
</evidence>